<keyword evidence="1" id="KW-0812">Transmembrane</keyword>
<comment type="caution">
    <text evidence="2">The sequence shown here is derived from an EMBL/GenBank/DDBJ whole genome shotgun (WGS) entry which is preliminary data.</text>
</comment>
<gene>
    <name evidence="2" type="ORF">FHR38_005049</name>
</gene>
<protein>
    <submittedName>
        <fullName evidence="2">Uncharacterized protein</fullName>
    </submittedName>
</protein>
<dbReference type="EMBL" id="JACHJW010000001">
    <property type="protein sequence ID" value="MBB4961316.1"/>
    <property type="molecule type" value="Genomic_DNA"/>
</dbReference>
<name>A0A7W7SVG1_9ACTN</name>
<keyword evidence="1" id="KW-1133">Transmembrane helix</keyword>
<keyword evidence="3" id="KW-1185">Reference proteome</keyword>
<organism evidence="2 3">
    <name type="scientific">Micromonospora polyrhachis</name>
    <dbReference type="NCBI Taxonomy" id="1282883"/>
    <lineage>
        <taxon>Bacteria</taxon>
        <taxon>Bacillati</taxon>
        <taxon>Actinomycetota</taxon>
        <taxon>Actinomycetes</taxon>
        <taxon>Micromonosporales</taxon>
        <taxon>Micromonosporaceae</taxon>
        <taxon>Micromonospora</taxon>
    </lineage>
</organism>
<dbReference type="Proteomes" id="UP000578819">
    <property type="component" value="Unassembled WGS sequence"/>
</dbReference>
<dbReference type="AlphaFoldDB" id="A0A7W7SVG1"/>
<feature type="transmembrane region" description="Helical" evidence="1">
    <location>
        <begin position="32"/>
        <end position="52"/>
    </location>
</feature>
<evidence type="ECO:0000313" key="2">
    <source>
        <dbReference type="EMBL" id="MBB4961316.1"/>
    </source>
</evidence>
<evidence type="ECO:0000256" key="1">
    <source>
        <dbReference type="SAM" id="Phobius"/>
    </source>
</evidence>
<sequence>MDAVLPILLLALAGILVGGAWSSYRQGASPKAIVVIVLLAVVSATAGVFWLLPEGSI</sequence>
<accession>A0A7W7SVG1</accession>
<reference evidence="2 3" key="1">
    <citation type="submission" date="2020-08" db="EMBL/GenBank/DDBJ databases">
        <title>Sequencing the genomes of 1000 actinobacteria strains.</title>
        <authorList>
            <person name="Klenk H.-P."/>
        </authorList>
    </citation>
    <scope>NUCLEOTIDE SEQUENCE [LARGE SCALE GENOMIC DNA]</scope>
    <source>
        <strain evidence="2 3">DSM 45886</strain>
    </source>
</reference>
<keyword evidence="1" id="KW-0472">Membrane</keyword>
<dbReference type="RefSeq" id="WP_184536926.1">
    <property type="nucleotide sequence ID" value="NZ_JACHJW010000001.1"/>
</dbReference>
<evidence type="ECO:0000313" key="3">
    <source>
        <dbReference type="Proteomes" id="UP000578819"/>
    </source>
</evidence>
<proteinExistence type="predicted"/>